<dbReference type="EMBL" id="VCIW01000003">
    <property type="protein sequence ID" value="TLS53116.1"/>
    <property type="molecule type" value="Genomic_DNA"/>
</dbReference>
<evidence type="ECO:0000313" key="9">
    <source>
        <dbReference type="Proteomes" id="UP000309676"/>
    </source>
</evidence>
<dbReference type="Pfam" id="PF02588">
    <property type="entry name" value="YitT_membrane"/>
    <property type="match status" value="1"/>
</dbReference>
<feature type="transmembrane region" description="Helical" evidence="6">
    <location>
        <begin position="52"/>
        <end position="72"/>
    </location>
</feature>
<dbReference type="AlphaFoldDB" id="A0A5R9GFG1"/>
<dbReference type="InterPro" id="IPR019264">
    <property type="entry name" value="DUF2179"/>
</dbReference>
<comment type="subcellular location">
    <subcellularLocation>
        <location evidence="1">Cell membrane</location>
        <topology evidence="1">Multi-pass membrane protein</topology>
    </subcellularLocation>
</comment>
<evidence type="ECO:0000259" key="7">
    <source>
        <dbReference type="Pfam" id="PF10035"/>
    </source>
</evidence>
<evidence type="ECO:0000256" key="5">
    <source>
        <dbReference type="ARBA" id="ARBA00023136"/>
    </source>
</evidence>
<feature type="transmembrane region" description="Helical" evidence="6">
    <location>
        <begin position="116"/>
        <end position="137"/>
    </location>
</feature>
<evidence type="ECO:0000256" key="3">
    <source>
        <dbReference type="ARBA" id="ARBA00022692"/>
    </source>
</evidence>
<organism evidence="8 9">
    <name type="scientific">Paenibacillus antri</name>
    <dbReference type="NCBI Taxonomy" id="2582848"/>
    <lineage>
        <taxon>Bacteria</taxon>
        <taxon>Bacillati</taxon>
        <taxon>Bacillota</taxon>
        <taxon>Bacilli</taxon>
        <taxon>Bacillales</taxon>
        <taxon>Paenibacillaceae</taxon>
        <taxon>Paenibacillus</taxon>
    </lineage>
</organism>
<dbReference type="PANTHER" id="PTHR33545">
    <property type="entry name" value="UPF0750 MEMBRANE PROTEIN YITT-RELATED"/>
    <property type="match status" value="1"/>
</dbReference>
<proteinExistence type="predicted"/>
<keyword evidence="9" id="KW-1185">Reference proteome</keyword>
<feature type="transmembrane region" description="Helical" evidence="6">
    <location>
        <begin position="158"/>
        <end position="176"/>
    </location>
</feature>
<evidence type="ECO:0000256" key="6">
    <source>
        <dbReference type="SAM" id="Phobius"/>
    </source>
</evidence>
<feature type="transmembrane region" description="Helical" evidence="6">
    <location>
        <begin position="12"/>
        <end position="32"/>
    </location>
</feature>
<name>A0A5R9GFG1_9BACL</name>
<gene>
    <name evidence="8" type="ORF">FE782_07050</name>
</gene>
<comment type="caution">
    <text evidence="8">The sequence shown here is derived from an EMBL/GenBank/DDBJ whole genome shotgun (WGS) entry which is preliminary data.</text>
</comment>
<keyword evidence="3 6" id="KW-0812">Transmembrane</keyword>
<sequence>MRIQNGIKLAKQLFPIMLGTAIYAFGIHYFIVPNELTEGGVTGISILLNYAFGIPLSVSTLLLNIPLFIIGWKLLGRKGMLLTGFGTLSLTLFLYIMERVLHMGFIVPFATEDDLFLASLYAGVTLGAGLGIVFRFGGTTGGVDILARIVNRTKGWSIGQFFLYFDAIVISVSLLFISMERVLYTLVVVFVAAKIIDVIQQGEYAARAFTVISERTQDISKQIMLELDRGVTLIPAKGAFTGQPKEMLYCVVYRHETRRLERIVRQADPRAFIIVSEVQDVLGEGFKSEDPGSDK</sequence>
<dbReference type="InterPro" id="IPR051461">
    <property type="entry name" value="UPF0750_membrane"/>
</dbReference>
<dbReference type="CDD" id="cd16380">
    <property type="entry name" value="YitT_C"/>
    <property type="match status" value="1"/>
</dbReference>
<keyword evidence="5 6" id="KW-0472">Membrane</keyword>
<evidence type="ECO:0000256" key="4">
    <source>
        <dbReference type="ARBA" id="ARBA00022989"/>
    </source>
</evidence>
<evidence type="ECO:0000313" key="8">
    <source>
        <dbReference type="EMBL" id="TLS53116.1"/>
    </source>
</evidence>
<dbReference type="GO" id="GO:0005886">
    <property type="term" value="C:plasma membrane"/>
    <property type="evidence" value="ECO:0007669"/>
    <property type="project" value="UniProtKB-SubCell"/>
</dbReference>
<feature type="transmembrane region" description="Helical" evidence="6">
    <location>
        <begin position="182"/>
        <end position="199"/>
    </location>
</feature>
<keyword evidence="2" id="KW-1003">Cell membrane</keyword>
<keyword evidence="4 6" id="KW-1133">Transmembrane helix</keyword>
<feature type="transmembrane region" description="Helical" evidence="6">
    <location>
        <begin position="79"/>
        <end position="96"/>
    </location>
</feature>
<dbReference type="InterPro" id="IPR015867">
    <property type="entry name" value="N-reg_PII/ATP_PRibTrfase_C"/>
</dbReference>
<evidence type="ECO:0000256" key="2">
    <source>
        <dbReference type="ARBA" id="ARBA00022475"/>
    </source>
</evidence>
<dbReference type="PANTHER" id="PTHR33545:SF10">
    <property type="entry name" value="UPF0750 MEMBRANE PROTEIN YPJC"/>
    <property type="match status" value="1"/>
</dbReference>
<dbReference type="InterPro" id="IPR003740">
    <property type="entry name" value="YitT"/>
</dbReference>
<reference evidence="8 9" key="1">
    <citation type="submission" date="2019-05" db="EMBL/GenBank/DDBJ databases">
        <authorList>
            <person name="Narsing Rao M.P."/>
            <person name="Li W.J."/>
        </authorList>
    </citation>
    <scope>NUCLEOTIDE SEQUENCE [LARGE SCALE GENOMIC DNA]</scope>
    <source>
        <strain evidence="8 9">SYSU_K30003</strain>
    </source>
</reference>
<dbReference type="Gene3D" id="3.30.70.120">
    <property type="match status" value="1"/>
</dbReference>
<accession>A0A5R9GFG1</accession>
<dbReference type="PIRSF" id="PIRSF006483">
    <property type="entry name" value="Membrane_protein_YitT"/>
    <property type="match status" value="1"/>
</dbReference>
<evidence type="ECO:0000256" key="1">
    <source>
        <dbReference type="ARBA" id="ARBA00004651"/>
    </source>
</evidence>
<dbReference type="RefSeq" id="WP_138193357.1">
    <property type="nucleotide sequence ID" value="NZ_VCIW01000003.1"/>
</dbReference>
<protein>
    <submittedName>
        <fullName evidence="8">YitT family protein</fullName>
    </submittedName>
</protein>
<dbReference type="Pfam" id="PF10035">
    <property type="entry name" value="DUF2179"/>
    <property type="match status" value="1"/>
</dbReference>
<feature type="domain" description="DUF2179" evidence="7">
    <location>
        <begin position="229"/>
        <end position="283"/>
    </location>
</feature>
<dbReference type="Proteomes" id="UP000309676">
    <property type="component" value="Unassembled WGS sequence"/>
</dbReference>
<dbReference type="OrthoDB" id="1758221at2"/>